<evidence type="ECO:0000256" key="6">
    <source>
        <dbReference type="PROSITE-ProRule" id="PRU00560"/>
    </source>
</evidence>
<evidence type="ECO:0000256" key="2">
    <source>
        <dbReference type="ARBA" id="ARBA00022801"/>
    </source>
</evidence>
<dbReference type="InterPro" id="IPR000212">
    <property type="entry name" value="DNA_helicase_UvrD/REP"/>
</dbReference>
<reference evidence="8" key="1">
    <citation type="submission" date="2024-06" db="EMBL/GenBank/DDBJ databases">
        <authorList>
            <person name="Lu L."/>
            <person name="Wei N."/>
            <person name="Zhang R."/>
        </authorList>
    </citation>
    <scope>NUCLEOTIDE SEQUENCE</scope>
</reference>
<dbReference type="Pfam" id="PF00580">
    <property type="entry name" value="UvrD-helicase"/>
    <property type="match status" value="1"/>
</dbReference>
<dbReference type="GO" id="GO:0000725">
    <property type="term" value="P:recombinational repair"/>
    <property type="evidence" value="ECO:0007669"/>
    <property type="project" value="TreeGrafter"/>
</dbReference>
<dbReference type="SUPFAM" id="SSF52540">
    <property type="entry name" value="P-loop containing nucleoside triphosphate hydrolases"/>
    <property type="match status" value="1"/>
</dbReference>
<dbReference type="GO" id="GO:0003677">
    <property type="term" value="F:DNA binding"/>
    <property type="evidence" value="ECO:0007669"/>
    <property type="project" value="UniProtKB-KW"/>
</dbReference>
<organism evidence="8">
    <name type="scientific">Dinoroseobacter phage vB_DshS_R26L</name>
    <dbReference type="NCBI Taxonomy" id="3161158"/>
    <lineage>
        <taxon>Viruses</taxon>
        <taxon>Duplodnaviria</taxon>
        <taxon>Heunggongvirae</taxon>
        <taxon>Uroviricota</taxon>
        <taxon>Caudoviricetes</taxon>
        <taxon>Nanhaivirus</taxon>
    </lineage>
</organism>
<dbReference type="PANTHER" id="PTHR11070">
    <property type="entry name" value="UVRD / RECB / PCRA DNA HELICASE FAMILY MEMBER"/>
    <property type="match status" value="1"/>
</dbReference>
<evidence type="ECO:0000256" key="3">
    <source>
        <dbReference type="ARBA" id="ARBA00022806"/>
    </source>
</evidence>
<sequence>MGRIRPTLILGGPGCGKTTALLKIVEEAFSRGVAPDRVAFVAFTRKAAQEARERMVEKFGVETDAIPYFKTLHSFAFAHLDIQRSQILTDDKLREYAQAEGLNLSQEFIDEFGQAIPSPSTPDERALSAISLSRLTGRSLDDTATEMDVGIEFVERIRADYEEFKADAILYDFTDMIELFSTQATVPTFDLLIVDEAQDLSRAQWRMVDKLAENSKDVYFAGDDDQAIYAWAGADIEHFLNLDADREVLPVSYRLKREVFEACQAVIHHCDDRYPKDWAPHAEGGEVDFVTWLEDLDLSTGTWYLLARTNSLVRQFTKFLRDEGWAYNSPTKDGMKASTSVDPVQAVLIYENLRKGKRFGGEQMRLCWSQLRPALRPDTAPSFDPLTEYGLDDLCSTGFDASASWLDALSMSERLQQYIRAMRARGESLIKPPRITASTIHGVKGGEADNVVVYQKLTSRTYRSWVDGDPQEVRALFTAMSRARERLIFLEAKTATNYSVERMLP</sequence>
<feature type="domain" description="UvrD-like helicase ATP-binding" evidence="7">
    <location>
        <begin position="1"/>
        <end position="262"/>
    </location>
</feature>
<dbReference type="EMBL" id="PP882867">
    <property type="protein sequence ID" value="XBW75381.1"/>
    <property type="molecule type" value="Genomic_DNA"/>
</dbReference>
<dbReference type="Pfam" id="PF13538">
    <property type="entry name" value="UvrD_C_2"/>
    <property type="match status" value="1"/>
</dbReference>
<dbReference type="InterPro" id="IPR027417">
    <property type="entry name" value="P-loop_NTPase"/>
</dbReference>
<keyword evidence="1 6" id="KW-0547">Nucleotide-binding</keyword>
<dbReference type="GO" id="GO:0043138">
    <property type="term" value="F:3'-5' DNA helicase activity"/>
    <property type="evidence" value="ECO:0007669"/>
    <property type="project" value="TreeGrafter"/>
</dbReference>
<protein>
    <submittedName>
        <fullName evidence="8">ATP-dependent DNA helicase</fullName>
    </submittedName>
</protein>
<keyword evidence="3 6" id="KW-0347">Helicase</keyword>
<name>A0AAU7VGG3_9CAUD</name>
<keyword evidence="2 6" id="KW-0378">Hydrolase</keyword>
<evidence type="ECO:0000256" key="5">
    <source>
        <dbReference type="ARBA" id="ARBA00023125"/>
    </source>
</evidence>
<dbReference type="SMART" id="SM00382">
    <property type="entry name" value="AAA"/>
    <property type="match status" value="1"/>
</dbReference>
<evidence type="ECO:0000259" key="7">
    <source>
        <dbReference type="PROSITE" id="PS51198"/>
    </source>
</evidence>
<dbReference type="InterPro" id="IPR027785">
    <property type="entry name" value="UvrD-like_helicase_C"/>
</dbReference>
<dbReference type="PROSITE" id="PS51198">
    <property type="entry name" value="UVRD_HELICASE_ATP_BIND"/>
    <property type="match status" value="1"/>
</dbReference>
<proteinExistence type="predicted"/>
<gene>
    <name evidence="8" type="ORF">vBDshSR26L_66</name>
</gene>
<accession>A0AAU7VGG3</accession>
<keyword evidence="4 6" id="KW-0067">ATP-binding</keyword>
<dbReference type="Gene3D" id="3.40.50.300">
    <property type="entry name" value="P-loop containing nucleotide triphosphate hydrolases"/>
    <property type="match status" value="2"/>
</dbReference>
<evidence type="ECO:0000313" key="8">
    <source>
        <dbReference type="EMBL" id="XBW75381.1"/>
    </source>
</evidence>
<dbReference type="InterPro" id="IPR014016">
    <property type="entry name" value="UvrD-like_ATP-bd"/>
</dbReference>
<keyword evidence="5" id="KW-0238">DNA-binding</keyword>
<dbReference type="GO" id="GO:0016787">
    <property type="term" value="F:hydrolase activity"/>
    <property type="evidence" value="ECO:0007669"/>
    <property type="project" value="UniProtKB-UniRule"/>
</dbReference>
<evidence type="ECO:0000256" key="1">
    <source>
        <dbReference type="ARBA" id="ARBA00022741"/>
    </source>
</evidence>
<dbReference type="InterPro" id="IPR003593">
    <property type="entry name" value="AAA+_ATPase"/>
</dbReference>
<dbReference type="InterPro" id="IPR013986">
    <property type="entry name" value="DExx_box_DNA_helicase_dom_sf"/>
</dbReference>
<evidence type="ECO:0000256" key="4">
    <source>
        <dbReference type="ARBA" id="ARBA00022840"/>
    </source>
</evidence>
<dbReference type="PANTHER" id="PTHR11070:SF2">
    <property type="entry name" value="ATP-DEPENDENT DNA HELICASE SRS2"/>
    <property type="match status" value="1"/>
</dbReference>
<dbReference type="GO" id="GO:0005524">
    <property type="term" value="F:ATP binding"/>
    <property type="evidence" value="ECO:0007669"/>
    <property type="project" value="UniProtKB-UniRule"/>
</dbReference>
<dbReference type="Gene3D" id="1.10.10.160">
    <property type="match status" value="1"/>
</dbReference>
<feature type="binding site" evidence="6">
    <location>
        <begin position="11"/>
        <end position="18"/>
    </location>
    <ligand>
        <name>ATP</name>
        <dbReference type="ChEBI" id="CHEBI:30616"/>
    </ligand>
</feature>